<dbReference type="Gene3D" id="3.30.1440.10">
    <property type="match status" value="1"/>
</dbReference>
<organism evidence="13 14">
    <name type="scientific">Teratosphaeria destructans</name>
    <dbReference type="NCBI Taxonomy" id="418781"/>
    <lineage>
        <taxon>Eukaryota</taxon>
        <taxon>Fungi</taxon>
        <taxon>Dikarya</taxon>
        <taxon>Ascomycota</taxon>
        <taxon>Pezizomycotina</taxon>
        <taxon>Dothideomycetes</taxon>
        <taxon>Dothideomycetidae</taxon>
        <taxon>Mycosphaerellales</taxon>
        <taxon>Teratosphaeriaceae</taxon>
        <taxon>Teratosphaeria</taxon>
    </lineage>
</organism>
<dbReference type="InterPro" id="IPR031310">
    <property type="entry name" value="Ribosomal_uL5_N"/>
</dbReference>
<comment type="similarity">
    <text evidence="2">Belongs to the universal ribosomal protein uL5 family.</text>
</comment>
<dbReference type="GO" id="GO:0032182">
    <property type="term" value="F:ubiquitin-like protein binding"/>
    <property type="evidence" value="ECO:0007669"/>
    <property type="project" value="UniProtKB-ARBA"/>
</dbReference>
<dbReference type="InterPro" id="IPR042299">
    <property type="entry name" value="Ufd1-like_Nn"/>
</dbReference>
<evidence type="ECO:0000256" key="5">
    <source>
        <dbReference type="ARBA" id="ARBA00023274"/>
    </source>
</evidence>
<evidence type="ECO:0000256" key="8">
    <source>
        <dbReference type="SAM" id="MobiDB-lite"/>
    </source>
</evidence>
<reference evidence="13 14" key="1">
    <citation type="journal article" date="2018" name="IMA Fungus">
        <title>IMA Genome-F 10: Nine draft genome sequences of Claviceps purpurea s.lat., including C. arundinis, C. humidiphila, and C. cf. spartinae, pseudomolecules for the pitch canker pathogen Fusarium circinatum, draft genome of Davidsoniella eucalypti, Grosmannia galeiformis, Quambalaria eucalypti, and Teratosphaeria destructans.</title>
        <authorList>
            <person name="Wingfield B.D."/>
            <person name="Liu M."/>
            <person name="Nguyen H.D."/>
            <person name="Lane F.A."/>
            <person name="Morgan S.W."/>
            <person name="De Vos L."/>
            <person name="Wilken P.M."/>
            <person name="Duong T.A."/>
            <person name="Aylward J."/>
            <person name="Coetzee M.P."/>
            <person name="Dadej K."/>
            <person name="De Beer Z.W."/>
            <person name="Findlay W."/>
            <person name="Havenga M."/>
            <person name="Kolarik M."/>
            <person name="Menzies J.G."/>
            <person name="Naidoo K."/>
            <person name="Pochopski O."/>
            <person name="Shoukouhi P."/>
            <person name="Santana Q.C."/>
            <person name="Seifert K.A."/>
            <person name="Soal N."/>
            <person name="Steenkamp E.T."/>
            <person name="Tatham C.T."/>
            <person name="van der Nest M.A."/>
            <person name="Wingfield M.J."/>
        </authorList>
    </citation>
    <scope>NUCLEOTIDE SEQUENCE [LARGE SCALE GENOMIC DNA]</scope>
    <source>
        <strain evidence="13">CMW44962</strain>
    </source>
</reference>
<keyword evidence="5" id="KW-0687">Ribonucleoprotein</keyword>
<dbReference type="GO" id="GO:1990904">
    <property type="term" value="C:ribonucleoprotein complex"/>
    <property type="evidence" value="ECO:0007669"/>
    <property type="project" value="UniProtKB-KW"/>
</dbReference>
<proteinExistence type="inferred from homology"/>
<dbReference type="EMBL" id="RIBY02000446">
    <property type="protein sequence ID" value="KAH9842241.1"/>
    <property type="molecule type" value="Genomic_DNA"/>
</dbReference>
<dbReference type="Gene3D" id="3.10.330.10">
    <property type="match status" value="1"/>
</dbReference>
<accession>A0A9W7W5K7</accession>
<evidence type="ECO:0000256" key="2">
    <source>
        <dbReference type="ARBA" id="ARBA00008553"/>
    </source>
</evidence>
<evidence type="ECO:0000256" key="4">
    <source>
        <dbReference type="ARBA" id="ARBA00022980"/>
    </source>
</evidence>
<dbReference type="FunFam" id="2.40.40.50:FF:000001">
    <property type="entry name" value="Ubiquitin fusion degradation protein 1 homolog"/>
    <property type="match status" value="1"/>
</dbReference>
<evidence type="ECO:0000256" key="3">
    <source>
        <dbReference type="ARBA" id="ARBA00022786"/>
    </source>
</evidence>
<dbReference type="FunFam" id="3.30.1440.10:FF:000001">
    <property type="entry name" value="50S ribosomal protein L5"/>
    <property type="match status" value="1"/>
</dbReference>
<dbReference type="Pfam" id="PF00673">
    <property type="entry name" value="Ribosomal_L5_C"/>
    <property type="match status" value="1"/>
</dbReference>
<keyword evidence="4" id="KW-0689">Ribosomal protein</keyword>
<evidence type="ECO:0000256" key="1">
    <source>
        <dbReference type="ARBA" id="ARBA00006043"/>
    </source>
</evidence>
<gene>
    <name evidence="13" type="ORF">Tdes44962_MAKER01619</name>
</gene>
<dbReference type="GO" id="GO:0034098">
    <property type="term" value="C:VCP-NPL4-UFD1 AAA ATPase complex"/>
    <property type="evidence" value="ECO:0007669"/>
    <property type="project" value="TreeGrafter"/>
</dbReference>
<evidence type="ECO:0000256" key="7">
    <source>
        <dbReference type="ARBA" id="ARBA00074895"/>
    </source>
</evidence>
<dbReference type="GO" id="GO:0031593">
    <property type="term" value="F:polyubiquitin modification-dependent protein binding"/>
    <property type="evidence" value="ECO:0007669"/>
    <property type="project" value="TreeGrafter"/>
</dbReference>
<dbReference type="PANTHER" id="PTHR12555">
    <property type="entry name" value="UBIQUITIN FUSION DEGRADATON PROTEIN 1"/>
    <property type="match status" value="1"/>
</dbReference>
<dbReference type="Proteomes" id="UP001138500">
    <property type="component" value="Unassembled WGS sequence"/>
</dbReference>
<evidence type="ECO:0000259" key="9">
    <source>
        <dbReference type="Pfam" id="PF00281"/>
    </source>
</evidence>
<feature type="region of interest" description="Disordered" evidence="8">
    <location>
        <begin position="271"/>
        <end position="302"/>
    </location>
</feature>
<dbReference type="Gene3D" id="2.40.40.50">
    <property type="entry name" value="Ubiquitin fusion degradation protein UFD1, N-terminal domain"/>
    <property type="match status" value="1"/>
</dbReference>
<keyword evidence="3" id="KW-0833">Ubl conjugation pathway</keyword>
<dbReference type="InterPro" id="IPR055417">
    <property type="entry name" value="UFD1_N1"/>
</dbReference>
<dbReference type="Pfam" id="PF03152">
    <property type="entry name" value="UFD1_N1"/>
    <property type="match status" value="1"/>
</dbReference>
<evidence type="ECO:0000259" key="10">
    <source>
        <dbReference type="Pfam" id="PF00673"/>
    </source>
</evidence>
<dbReference type="GO" id="GO:0006511">
    <property type="term" value="P:ubiquitin-dependent protein catabolic process"/>
    <property type="evidence" value="ECO:0007669"/>
    <property type="project" value="InterPro"/>
</dbReference>
<feature type="compositionally biased region" description="Low complexity" evidence="8">
    <location>
        <begin position="282"/>
        <end position="298"/>
    </location>
</feature>
<feature type="region of interest" description="Disordered" evidence="8">
    <location>
        <begin position="440"/>
        <end position="498"/>
    </location>
</feature>
<dbReference type="GO" id="GO:0005840">
    <property type="term" value="C:ribosome"/>
    <property type="evidence" value="ECO:0007669"/>
    <property type="project" value="UniProtKB-KW"/>
</dbReference>
<keyword evidence="14" id="KW-1185">Reference proteome</keyword>
<evidence type="ECO:0000313" key="14">
    <source>
        <dbReference type="Proteomes" id="UP001138500"/>
    </source>
</evidence>
<evidence type="ECO:0000259" key="12">
    <source>
        <dbReference type="Pfam" id="PF24842"/>
    </source>
</evidence>
<dbReference type="InterPro" id="IPR031309">
    <property type="entry name" value="Ribosomal_uL5_C"/>
</dbReference>
<dbReference type="PANTHER" id="PTHR12555:SF13">
    <property type="entry name" value="UBIQUITIN RECOGNITION FACTOR IN ER-ASSOCIATED DEGRADATION PROTEIN 1"/>
    <property type="match status" value="1"/>
</dbReference>
<comment type="caution">
    <text evidence="13">The sequence shown here is derived from an EMBL/GenBank/DDBJ whole genome shotgun (WGS) entry which is preliminary data.</text>
</comment>
<dbReference type="SUPFAM" id="SSF55282">
    <property type="entry name" value="RL5-like"/>
    <property type="match status" value="1"/>
</dbReference>
<feature type="domain" description="Ubiquitin fusion degradation protein UFD1 N-terminal subdomain 1" evidence="11">
    <location>
        <begin position="29"/>
        <end position="127"/>
    </location>
</feature>
<feature type="domain" description="Ubiquitin fusion degradation protein UFD1 N-terminal subdomain 2" evidence="12">
    <location>
        <begin position="129"/>
        <end position="206"/>
    </location>
</feature>
<name>A0A9W7W5K7_9PEZI</name>
<dbReference type="Pfam" id="PF24842">
    <property type="entry name" value="UFD1_N2"/>
    <property type="match status" value="1"/>
</dbReference>
<feature type="domain" description="Large ribosomal subunit protein uL5 N-terminal" evidence="9">
    <location>
        <begin position="578"/>
        <end position="631"/>
    </location>
</feature>
<evidence type="ECO:0000259" key="11">
    <source>
        <dbReference type="Pfam" id="PF03152"/>
    </source>
</evidence>
<dbReference type="OrthoDB" id="539541at2759"/>
<feature type="domain" description="Large ribosomal subunit protein uL5 C-terminal" evidence="10">
    <location>
        <begin position="637"/>
        <end position="734"/>
    </location>
</feature>
<protein>
    <recommendedName>
        <fullName evidence="6">Large ribosomal subunit protein uL5m</fullName>
    </recommendedName>
    <alternativeName>
        <fullName evidence="7">Ubiquitin fusion degradation protein 1</fullName>
    </alternativeName>
</protein>
<feature type="region of interest" description="Disordered" evidence="8">
    <location>
        <begin position="205"/>
        <end position="235"/>
    </location>
</feature>
<dbReference type="InterPro" id="IPR022803">
    <property type="entry name" value="Ribosomal_uL5_dom_sf"/>
</dbReference>
<feature type="compositionally biased region" description="Basic and acidic residues" evidence="8">
    <location>
        <begin position="444"/>
        <end position="453"/>
    </location>
</feature>
<dbReference type="GO" id="GO:0036503">
    <property type="term" value="P:ERAD pathway"/>
    <property type="evidence" value="ECO:0007669"/>
    <property type="project" value="TreeGrafter"/>
</dbReference>
<reference evidence="13 14" key="2">
    <citation type="journal article" date="2021" name="Curr. Genet.">
        <title>Genetic response to nitrogen starvation in the aggressive Eucalyptus foliar pathogen Teratosphaeria destructans.</title>
        <authorList>
            <person name="Havenga M."/>
            <person name="Wingfield B.D."/>
            <person name="Wingfield M.J."/>
            <person name="Dreyer L.L."/>
            <person name="Roets F."/>
            <person name="Aylward J."/>
        </authorList>
    </citation>
    <scope>NUCLEOTIDE SEQUENCE [LARGE SCALE GENOMIC DNA]</scope>
    <source>
        <strain evidence="13">CMW44962</strain>
    </source>
</reference>
<evidence type="ECO:0000256" key="6">
    <source>
        <dbReference type="ARBA" id="ARBA00040368"/>
    </source>
</evidence>
<dbReference type="InterPro" id="IPR004854">
    <property type="entry name" value="Ufd1-like"/>
</dbReference>
<dbReference type="AlphaFoldDB" id="A0A9W7W5K7"/>
<comment type="similarity">
    <text evidence="1">Belongs to the UFD1 family.</text>
</comment>
<dbReference type="InterPro" id="IPR055418">
    <property type="entry name" value="UFD1_N2"/>
</dbReference>
<evidence type="ECO:0000313" key="13">
    <source>
        <dbReference type="EMBL" id="KAH9842241.1"/>
    </source>
</evidence>
<sequence>MSYGFGFGDDDAGMYARAMMARGGRPRRFDEYYRCYPIAMMPGPERETANHGGKMFLPASALDKLTQLHITYPMLFEVINGAKGKSSHAGVLEFTAEEGRCYLPFWLMQTLLLEPGDLLQMRSTDLPPGSFIKLQAQNTNFLDISDPKAVLETAFRNFSCLTLGDVFTFSYNDTIYEVAVLEVKPEGEKKAISVQETDLEVDFAPPVGYEEPKKTSGTSTPRSVGSAMAGKGGHIHSQGTMAQAINYSAIAPSSDAAAVGHAKASAAFSGTGNRLVPKKGKASTVGSTSASTPGTSTPIQGAQGVRIPAGALPKTVKNRNGPQPAEEPIQGRGADFAEEEMKCLAGCRSYFQHSEAFGCYPNPNARSASATPDLMKHTRDSFSSTFAIMALQEVTRSFLRRFQAVEGPLYQVSRLQCRGYATDMAKVAEQEMNELEESGFLNGDAEKMERSRPFDPVGMARKRQRRLPQSRYQFRSPRYFRGPLHPHQPLPPSDPASREFVPGPFSLSRVKQTYDSTLASDFMTLAYTHFPPGHVPHQKGARLRPWVGESPYYKNRPLRGPRGGDALRPLRQPITFRNIPTVEKIVVHSMVKGAIDDSAHLHVAGMVLQAVTGVRVTTHAAKKSVAGFGIREGQYLSATCELRGEAMWDFLGKCVDVVMPRIKDWRGVKGSSGDESGTLAFGFTGEQAALFPEVEVNYDAYPPKMIPGFHVFVKTTAKCDSDARVLLMQLGIPFYGKLVN</sequence>
<dbReference type="Pfam" id="PF00281">
    <property type="entry name" value="Ribosomal_L5"/>
    <property type="match status" value="1"/>
</dbReference>